<name>A0A844GTW5_9CHRO</name>
<proteinExistence type="predicted"/>
<evidence type="ECO:0000313" key="1">
    <source>
        <dbReference type="EMBL" id="MTF37516.1"/>
    </source>
</evidence>
<protein>
    <submittedName>
        <fullName evidence="1">Uncharacterized protein</fullName>
    </submittedName>
</protein>
<organism evidence="1 2">
    <name type="scientific">Cyanobacterium aponinum 0216</name>
    <dbReference type="NCBI Taxonomy" id="2676140"/>
    <lineage>
        <taxon>Bacteria</taxon>
        <taxon>Bacillati</taxon>
        <taxon>Cyanobacteriota</taxon>
        <taxon>Cyanophyceae</taxon>
        <taxon>Oscillatoriophycideae</taxon>
        <taxon>Chroococcales</taxon>
        <taxon>Geminocystaceae</taxon>
        <taxon>Cyanobacterium</taxon>
    </lineage>
</organism>
<gene>
    <name evidence="1" type="ORF">GGC33_01005</name>
</gene>
<dbReference type="AlphaFoldDB" id="A0A844GTW5"/>
<evidence type="ECO:0000313" key="2">
    <source>
        <dbReference type="Proteomes" id="UP000437131"/>
    </source>
</evidence>
<sequence length="108" mass="12550">MKIDKCDRCQFYSNSPHLVCAVHPSGVDKDCLDYRLNPSYIFKEQWCPDGYVYYDGELIKLPDKPNKERQLWLLDNHPAFTGVCVNCGYHYPSQSTSWDCPECGTVYE</sequence>
<dbReference type="SUPFAM" id="SSF57802">
    <property type="entry name" value="Rubredoxin-like"/>
    <property type="match status" value="1"/>
</dbReference>
<comment type="caution">
    <text evidence="1">The sequence shown here is derived from an EMBL/GenBank/DDBJ whole genome shotgun (WGS) entry which is preliminary data.</text>
</comment>
<accession>A0A844GTW5</accession>
<dbReference type="RefSeq" id="WP_099435088.1">
    <property type="nucleotide sequence ID" value="NZ_WMIA01000001.1"/>
</dbReference>
<dbReference type="Proteomes" id="UP000437131">
    <property type="component" value="Unassembled WGS sequence"/>
</dbReference>
<dbReference type="EMBL" id="WMIA01000001">
    <property type="protein sequence ID" value="MTF37516.1"/>
    <property type="molecule type" value="Genomic_DNA"/>
</dbReference>
<reference evidence="1 2" key="1">
    <citation type="submission" date="2019-11" db="EMBL/GenBank/DDBJ databases">
        <title>Isolation of a new High Light Tolerant Cyanobacteria.</title>
        <authorList>
            <person name="Dobson Z."/>
            <person name="Vaughn N."/>
            <person name="Vaughn M."/>
            <person name="Fromme P."/>
            <person name="Mazor Y."/>
        </authorList>
    </citation>
    <scope>NUCLEOTIDE SEQUENCE [LARGE SCALE GENOMIC DNA]</scope>
    <source>
        <strain evidence="1 2">0216</strain>
    </source>
</reference>